<dbReference type="Gene3D" id="3.30.160.250">
    <property type="match status" value="1"/>
</dbReference>
<accession>A0AAE4AKM2</accession>
<dbReference type="Proteomes" id="UP001241537">
    <property type="component" value="Unassembled WGS sequence"/>
</dbReference>
<organism evidence="1 2">
    <name type="scientific">Moryella indoligenes</name>
    <dbReference type="NCBI Taxonomy" id="371674"/>
    <lineage>
        <taxon>Bacteria</taxon>
        <taxon>Bacillati</taxon>
        <taxon>Bacillota</taxon>
        <taxon>Clostridia</taxon>
        <taxon>Lachnospirales</taxon>
        <taxon>Lachnospiraceae</taxon>
        <taxon>Moryella</taxon>
    </lineage>
</organism>
<comment type="caution">
    <text evidence="1">The sequence shown here is derived from an EMBL/GenBank/DDBJ whole genome shotgun (WGS) entry which is preliminary data.</text>
</comment>
<keyword evidence="2" id="KW-1185">Reference proteome</keyword>
<dbReference type="RefSeq" id="WP_106612802.1">
    <property type="nucleotide sequence ID" value="NZ_JAUSTO010000011.1"/>
</dbReference>
<dbReference type="AlphaFoldDB" id="A0AAE4AKM2"/>
<evidence type="ECO:0000313" key="1">
    <source>
        <dbReference type="EMBL" id="MDQ0153053.1"/>
    </source>
</evidence>
<dbReference type="InterPro" id="IPR035069">
    <property type="entry name" value="TTHA1013/TTHA0281-like"/>
</dbReference>
<proteinExistence type="predicted"/>
<evidence type="ECO:0000313" key="2">
    <source>
        <dbReference type="Proteomes" id="UP001241537"/>
    </source>
</evidence>
<name>A0AAE4AKM2_9FIRM</name>
<reference evidence="1" key="1">
    <citation type="submission" date="2023-07" db="EMBL/GenBank/DDBJ databases">
        <title>Genomic Encyclopedia of Type Strains, Phase IV (KMG-IV): sequencing the most valuable type-strain genomes for metagenomic binning, comparative biology and taxonomic classification.</title>
        <authorList>
            <person name="Goeker M."/>
        </authorList>
    </citation>
    <scope>NUCLEOTIDE SEQUENCE</scope>
    <source>
        <strain evidence="1">DSM 19659</strain>
    </source>
</reference>
<protein>
    <submittedName>
        <fullName evidence="1">RNase H-like HicB family nuclease</fullName>
    </submittedName>
</protein>
<gene>
    <name evidence="1" type="ORF">J2S20_001760</name>
</gene>
<sequence>MTLYYPVILKKLAHTYRAEFCDLDGCYGEGKDMEDALDDARNEGISYILSELDSDALLPPHSEAEEISLEKGEQVVMLALVLPREENWNWLG</sequence>
<dbReference type="SUPFAM" id="SSF143100">
    <property type="entry name" value="TTHA1013/TTHA0281-like"/>
    <property type="match status" value="1"/>
</dbReference>
<dbReference type="EMBL" id="JAUSTO010000011">
    <property type="protein sequence ID" value="MDQ0153053.1"/>
    <property type="molecule type" value="Genomic_DNA"/>
</dbReference>